<dbReference type="PRINTS" id="PR00420">
    <property type="entry name" value="RNGMNOXGNASE"/>
</dbReference>
<dbReference type="Proteomes" id="UP000034196">
    <property type="component" value="Unassembled WGS sequence"/>
</dbReference>
<comment type="caution">
    <text evidence="4">The sequence shown here is derived from an EMBL/GenBank/DDBJ whole genome shotgun (WGS) entry which is preliminary data.</text>
</comment>
<keyword evidence="1" id="KW-0560">Oxidoreductase</keyword>
<keyword evidence="2" id="KW-0503">Monooxygenase</keyword>
<keyword evidence="5" id="KW-1185">Reference proteome</keyword>
<dbReference type="PANTHER" id="PTHR13789">
    <property type="entry name" value="MONOOXYGENASE"/>
    <property type="match status" value="1"/>
</dbReference>
<dbReference type="AlphaFoldDB" id="A0A1J4P2I0"/>
<dbReference type="OrthoDB" id="4568714at2"/>
<dbReference type="Gene3D" id="3.50.50.60">
    <property type="entry name" value="FAD/NAD(P)-binding domain"/>
    <property type="match status" value="1"/>
</dbReference>
<evidence type="ECO:0000313" key="5">
    <source>
        <dbReference type="Proteomes" id="UP000034196"/>
    </source>
</evidence>
<dbReference type="InterPro" id="IPR002938">
    <property type="entry name" value="FAD-bd"/>
</dbReference>
<dbReference type="SUPFAM" id="SSF51905">
    <property type="entry name" value="FAD/NAD(P)-binding domain"/>
    <property type="match status" value="1"/>
</dbReference>
<proteinExistence type="predicted"/>
<gene>
    <name evidence="4" type="ORF">WN71_008300</name>
</gene>
<protein>
    <recommendedName>
        <fullName evidence="3">FAD-binding domain-containing protein</fullName>
    </recommendedName>
</protein>
<dbReference type="EMBL" id="LAVA02000016">
    <property type="protein sequence ID" value="OIJ68410.1"/>
    <property type="molecule type" value="Genomic_DNA"/>
</dbReference>
<accession>A0A1J4P2I0</accession>
<evidence type="ECO:0000259" key="3">
    <source>
        <dbReference type="Pfam" id="PF01494"/>
    </source>
</evidence>
<organism evidence="4 5">
    <name type="scientific">Streptomyces mangrovisoli</name>
    <dbReference type="NCBI Taxonomy" id="1428628"/>
    <lineage>
        <taxon>Bacteria</taxon>
        <taxon>Bacillati</taxon>
        <taxon>Actinomycetota</taxon>
        <taxon>Actinomycetes</taxon>
        <taxon>Kitasatosporales</taxon>
        <taxon>Streptomycetaceae</taxon>
        <taxon>Streptomyces</taxon>
    </lineage>
</organism>
<sequence>MNNPIVIAGSGPAGMATALALRVAGHDVHIYERAQDSTPQGGGINLWAPAVKALQSMGVDTTDLASPCPVTFRNSEDRLRVDVRFDPAQIAEFGGYIWGVLRPDLYKLMRDTLPADQVTAGKAVESFADRGDHVEVTLGDGTTVQTPLLVGADGIHSRIRRQLVPGTEVRAHRLVVFMGYTFDIPDGLDPAQFVIRHSATVQGSWAGIRGGGRQGIGWYFVQAWDPDAAVPDGVALKEHCLALAREFPDDLRRIIEASTPEMTVWPVRDLGTPPQRWSEGRVVLAGDAAHATSPYAAYGAGMSIVDGYFLGQSLAGVDLADLGAVRAAVSKYETHRVEHTTFQVKQAYALGKLFHHAPPGARQLRDLILDHTPLLQKQVGERSPGQIADQLAEMGRGILQPA</sequence>
<dbReference type="GO" id="GO:0004497">
    <property type="term" value="F:monooxygenase activity"/>
    <property type="evidence" value="ECO:0007669"/>
    <property type="project" value="UniProtKB-KW"/>
</dbReference>
<evidence type="ECO:0000256" key="1">
    <source>
        <dbReference type="ARBA" id="ARBA00023002"/>
    </source>
</evidence>
<evidence type="ECO:0000313" key="4">
    <source>
        <dbReference type="EMBL" id="OIJ68410.1"/>
    </source>
</evidence>
<dbReference type="STRING" id="1428628.WN71_008300"/>
<dbReference type="InterPro" id="IPR050493">
    <property type="entry name" value="FAD-dep_Monooxygenase_BioMet"/>
</dbReference>
<name>A0A1J4P2I0_9ACTN</name>
<reference evidence="4" key="1">
    <citation type="submission" date="2016-10" db="EMBL/GenBank/DDBJ databases">
        <title>Genome sequence of Streptomyces mangrovisoli MUSC 149.</title>
        <authorList>
            <person name="Lee L.-H."/>
            <person name="Ser H.-L."/>
        </authorList>
    </citation>
    <scope>NUCLEOTIDE SEQUENCE [LARGE SCALE GENOMIC DNA]</scope>
    <source>
        <strain evidence="4">MUSC 149</strain>
    </source>
</reference>
<dbReference type="Pfam" id="PF01494">
    <property type="entry name" value="FAD_binding_3"/>
    <property type="match status" value="1"/>
</dbReference>
<dbReference type="RefSeq" id="WP_046584267.1">
    <property type="nucleotide sequence ID" value="NZ_LAVA02000016.1"/>
</dbReference>
<dbReference type="PANTHER" id="PTHR13789:SF309">
    <property type="entry name" value="PUTATIVE (AFU_ORTHOLOGUE AFUA_6G14510)-RELATED"/>
    <property type="match status" value="1"/>
</dbReference>
<feature type="domain" description="FAD-binding" evidence="3">
    <location>
        <begin position="4"/>
        <end position="317"/>
    </location>
</feature>
<dbReference type="GO" id="GO:0071949">
    <property type="term" value="F:FAD binding"/>
    <property type="evidence" value="ECO:0007669"/>
    <property type="project" value="InterPro"/>
</dbReference>
<dbReference type="InterPro" id="IPR036188">
    <property type="entry name" value="FAD/NAD-bd_sf"/>
</dbReference>
<evidence type="ECO:0000256" key="2">
    <source>
        <dbReference type="ARBA" id="ARBA00023033"/>
    </source>
</evidence>